<evidence type="ECO:0000256" key="1">
    <source>
        <dbReference type="ARBA" id="ARBA00022741"/>
    </source>
</evidence>
<proteinExistence type="predicted"/>
<dbReference type="SMART" id="SM00847">
    <property type="entry name" value="HA2"/>
    <property type="match status" value="1"/>
</dbReference>
<evidence type="ECO:0000313" key="9">
    <source>
        <dbReference type="Proteomes" id="UP001589890"/>
    </source>
</evidence>
<evidence type="ECO:0000256" key="5">
    <source>
        <dbReference type="SAM" id="MobiDB-lite"/>
    </source>
</evidence>
<dbReference type="PROSITE" id="PS51192">
    <property type="entry name" value="HELICASE_ATP_BIND_1"/>
    <property type="match status" value="1"/>
</dbReference>
<dbReference type="GO" id="GO:0003724">
    <property type="term" value="F:RNA helicase activity"/>
    <property type="evidence" value="ECO:0007669"/>
    <property type="project" value="UniProtKB-EC"/>
</dbReference>
<dbReference type="PANTHER" id="PTHR43519">
    <property type="entry name" value="ATP-DEPENDENT RNA HELICASE HRPB"/>
    <property type="match status" value="1"/>
</dbReference>
<evidence type="ECO:0000256" key="3">
    <source>
        <dbReference type="ARBA" id="ARBA00022806"/>
    </source>
</evidence>
<organism evidence="8 9">
    <name type="scientific">Kribbella deserti</name>
    <dbReference type="NCBI Taxonomy" id="1926257"/>
    <lineage>
        <taxon>Bacteria</taxon>
        <taxon>Bacillati</taxon>
        <taxon>Actinomycetota</taxon>
        <taxon>Actinomycetes</taxon>
        <taxon>Propionibacteriales</taxon>
        <taxon>Kribbellaceae</taxon>
        <taxon>Kribbella</taxon>
    </lineage>
</organism>
<feature type="compositionally biased region" description="Gly residues" evidence="5">
    <location>
        <begin position="505"/>
        <end position="524"/>
    </location>
</feature>
<comment type="caution">
    <text evidence="8">The sequence shown here is derived from an EMBL/GenBank/DDBJ whole genome shotgun (WGS) entry which is preliminary data.</text>
</comment>
<keyword evidence="3 8" id="KW-0347">Helicase</keyword>
<name>A0ABV6QJ47_9ACTN</name>
<dbReference type="Proteomes" id="UP001589890">
    <property type="component" value="Unassembled WGS sequence"/>
</dbReference>
<feature type="domain" description="Helicase C-terminal" evidence="7">
    <location>
        <begin position="215"/>
        <end position="381"/>
    </location>
</feature>
<evidence type="ECO:0000259" key="6">
    <source>
        <dbReference type="PROSITE" id="PS51192"/>
    </source>
</evidence>
<dbReference type="PIRSF" id="PIRSF005496">
    <property type="entry name" value="ATP_hel_hrpB"/>
    <property type="match status" value="1"/>
</dbReference>
<dbReference type="PROSITE" id="PS51194">
    <property type="entry name" value="HELICASE_CTER"/>
    <property type="match status" value="1"/>
</dbReference>
<dbReference type="InterPro" id="IPR011545">
    <property type="entry name" value="DEAD/DEAH_box_helicase_dom"/>
</dbReference>
<dbReference type="InterPro" id="IPR007502">
    <property type="entry name" value="Helicase-assoc_dom"/>
</dbReference>
<dbReference type="Pfam" id="PF00271">
    <property type="entry name" value="Helicase_C"/>
    <property type="match status" value="1"/>
</dbReference>
<sequence>MLLPDSSVPGADLPVRAVLPATVDAVRSRGTAVVVAPPGSGKTSLLPLALADALETTIIVAEPRRMATRAAATRLATLVGEPLGQRIGYAMRGERSGGKGLRVEVVTTGLLVRRLQQNPELPGVAAIVIDECHERHLDADLLLAFCVDIRANLRADLAIVATSATADTIRLSRALGTDVPAPVITASAALFDVAIEWAPPPVPVPLLPGGRVDPRLLDHVAAVVRRACAENDGDVLVFVPGEGEINGVTRRLADLNVLPLFGRQSRAEQDRALAPAATRRIVVTTSVAESSLTVPGVRVVVDSGLAREPRTDQSRGLGTLVTCRVSKSSADQRAGRAGREAPGRVYRCWSATDHMHLDDHAAPEIAIADLAAFALDLAAWGAPAGDGLTLLEAPPMVAMTAATELLHRLDALDDDGRITERGRRMAAIGTHPRLARALLDGTPRVGVDRAREIVAMLSDDSGRDFGDDLPARWRALRRGEDRAATARWREEAKRLNGNTTDNGTTDGGTTDGGTTDGGSAGRGTRGVPDDLAVGTLVGLAYPDRIARIRTADSATYQMSGGTGAALDPQSPLRTTPWLAIAVADRAPGRADARIRSAAPIDEQTARDIAGDLVSTNDQIRWDDGRIVTRRVETLGAIVLTDVPLAKPDPLLVQAAVRDGIRRSGLSVLRWPEAALALRQRLAFCHAHLGAPWPAVDDEALLAELDVWLGTELASVRGARDLAQIDVGSALRRLLPWPAAARFGELAPERLQVPSGSEVRLAYDGVEPPVLAVKLQEVFGWTATPAVADGRVPVVLHLLSPARRPVAITSDLASFWKQGYPQVRADLRARYPRHPWPEDPLTAIPTKRVKPRQ</sequence>
<evidence type="ECO:0000256" key="4">
    <source>
        <dbReference type="ARBA" id="ARBA00022840"/>
    </source>
</evidence>
<dbReference type="InterPro" id="IPR014001">
    <property type="entry name" value="Helicase_ATP-bd"/>
</dbReference>
<dbReference type="InterPro" id="IPR001650">
    <property type="entry name" value="Helicase_C-like"/>
</dbReference>
<keyword evidence="9" id="KW-1185">Reference proteome</keyword>
<dbReference type="InterPro" id="IPR013689">
    <property type="entry name" value="RNA_helicase_ATP-dep_HrpB_C"/>
</dbReference>
<dbReference type="Gene3D" id="1.20.120.1080">
    <property type="match status" value="1"/>
</dbReference>
<dbReference type="Pfam" id="PF04408">
    <property type="entry name" value="WHD_HA2"/>
    <property type="match status" value="1"/>
</dbReference>
<dbReference type="EMBL" id="JBHLTC010000008">
    <property type="protein sequence ID" value="MFC0623991.1"/>
    <property type="molecule type" value="Genomic_DNA"/>
</dbReference>
<dbReference type="CDD" id="cd18791">
    <property type="entry name" value="SF2_C_RHA"/>
    <property type="match status" value="1"/>
</dbReference>
<dbReference type="Pfam" id="PF08482">
    <property type="entry name" value="HrpB_C"/>
    <property type="match status" value="1"/>
</dbReference>
<dbReference type="InterPro" id="IPR048333">
    <property type="entry name" value="HA2_WH"/>
</dbReference>
<dbReference type="SMART" id="SM00487">
    <property type="entry name" value="DEXDc"/>
    <property type="match status" value="1"/>
</dbReference>
<accession>A0ABV6QJ47</accession>
<feature type="region of interest" description="Disordered" evidence="5">
    <location>
        <begin position="482"/>
        <end position="528"/>
    </location>
</feature>
<reference evidence="8 9" key="1">
    <citation type="submission" date="2024-09" db="EMBL/GenBank/DDBJ databases">
        <authorList>
            <person name="Sun Q."/>
            <person name="Mori K."/>
        </authorList>
    </citation>
    <scope>NUCLEOTIDE SEQUENCE [LARGE SCALE GENOMIC DNA]</scope>
    <source>
        <strain evidence="8 9">CGMCC 1.15906</strain>
    </source>
</reference>
<dbReference type="Gene3D" id="3.40.50.300">
    <property type="entry name" value="P-loop containing nucleotide triphosphate hydrolases"/>
    <property type="match status" value="2"/>
</dbReference>
<gene>
    <name evidence="8" type="primary">hrpB</name>
    <name evidence="8" type="ORF">ACFFGN_07950</name>
</gene>
<dbReference type="InterPro" id="IPR027417">
    <property type="entry name" value="P-loop_NTPase"/>
</dbReference>
<feature type="domain" description="Helicase ATP-binding" evidence="6">
    <location>
        <begin position="23"/>
        <end position="184"/>
    </location>
</feature>
<evidence type="ECO:0000259" key="7">
    <source>
        <dbReference type="PROSITE" id="PS51194"/>
    </source>
</evidence>
<keyword evidence="1" id="KW-0547">Nucleotide-binding</keyword>
<keyword evidence="4" id="KW-0067">ATP-binding</keyword>
<evidence type="ECO:0000313" key="8">
    <source>
        <dbReference type="EMBL" id="MFC0623991.1"/>
    </source>
</evidence>
<dbReference type="Pfam" id="PF00270">
    <property type="entry name" value="DEAD"/>
    <property type="match status" value="1"/>
</dbReference>
<dbReference type="GO" id="GO:0016787">
    <property type="term" value="F:hydrolase activity"/>
    <property type="evidence" value="ECO:0007669"/>
    <property type="project" value="UniProtKB-KW"/>
</dbReference>
<dbReference type="EC" id="3.6.4.13" evidence="8"/>
<dbReference type="PANTHER" id="PTHR43519:SF1">
    <property type="entry name" value="ATP-DEPENDENT RNA HELICASE HRPB"/>
    <property type="match status" value="1"/>
</dbReference>
<dbReference type="SMART" id="SM00490">
    <property type="entry name" value="HELICc"/>
    <property type="match status" value="1"/>
</dbReference>
<protein>
    <submittedName>
        <fullName evidence="8">ATP-dependent helicase HrpB</fullName>
        <ecNumber evidence="8">3.6.4.13</ecNumber>
    </submittedName>
</protein>
<evidence type="ECO:0000256" key="2">
    <source>
        <dbReference type="ARBA" id="ARBA00022801"/>
    </source>
</evidence>
<dbReference type="SUPFAM" id="SSF52540">
    <property type="entry name" value="P-loop containing nucleoside triphosphate hydrolases"/>
    <property type="match status" value="1"/>
</dbReference>
<dbReference type="InterPro" id="IPR010225">
    <property type="entry name" value="HrpB"/>
</dbReference>
<keyword evidence="2 8" id="KW-0378">Hydrolase</keyword>
<feature type="compositionally biased region" description="Basic and acidic residues" evidence="5">
    <location>
        <begin position="482"/>
        <end position="494"/>
    </location>
</feature>
<dbReference type="RefSeq" id="WP_380044695.1">
    <property type="nucleotide sequence ID" value="NZ_JBHLTC010000008.1"/>
</dbReference>
<dbReference type="NCBIfam" id="TIGR01970">
    <property type="entry name" value="DEAH_box_HrpB"/>
    <property type="match status" value="1"/>
</dbReference>